<comment type="caution">
    <text evidence="2">The sequence shown here is derived from an EMBL/GenBank/DDBJ whole genome shotgun (WGS) entry which is preliminary data.</text>
</comment>
<organism evidence="2 3">
    <name type="scientific">Batillaria attramentaria</name>
    <dbReference type="NCBI Taxonomy" id="370345"/>
    <lineage>
        <taxon>Eukaryota</taxon>
        <taxon>Metazoa</taxon>
        <taxon>Spiralia</taxon>
        <taxon>Lophotrochozoa</taxon>
        <taxon>Mollusca</taxon>
        <taxon>Gastropoda</taxon>
        <taxon>Caenogastropoda</taxon>
        <taxon>Sorbeoconcha</taxon>
        <taxon>Cerithioidea</taxon>
        <taxon>Batillariidae</taxon>
        <taxon>Batillaria</taxon>
    </lineage>
</organism>
<feature type="region of interest" description="Disordered" evidence="1">
    <location>
        <begin position="1"/>
        <end position="27"/>
    </location>
</feature>
<gene>
    <name evidence="2" type="ORF">BaRGS_00016010</name>
</gene>
<reference evidence="2 3" key="1">
    <citation type="journal article" date="2023" name="Sci. Data">
        <title>Genome assembly of the Korean intertidal mud-creeper Batillaria attramentaria.</title>
        <authorList>
            <person name="Patra A.K."/>
            <person name="Ho P.T."/>
            <person name="Jun S."/>
            <person name="Lee S.J."/>
            <person name="Kim Y."/>
            <person name="Won Y.J."/>
        </authorList>
    </citation>
    <scope>NUCLEOTIDE SEQUENCE [LARGE SCALE GENOMIC DNA]</scope>
    <source>
        <strain evidence="2">Wonlab-2016</strain>
    </source>
</reference>
<dbReference type="Proteomes" id="UP001519460">
    <property type="component" value="Unassembled WGS sequence"/>
</dbReference>
<evidence type="ECO:0000313" key="3">
    <source>
        <dbReference type="Proteomes" id="UP001519460"/>
    </source>
</evidence>
<keyword evidence="3" id="KW-1185">Reference proteome</keyword>
<dbReference type="EMBL" id="JACVVK020000100">
    <property type="protein sequence ID" value="KAK7492705.1"/>
    <property type="molecule type" value="Genomic_DNA"/>
</dbReference>
<name>A0ABD0L020_9CAEN</name>
<dbReference type="AlphaFoldDB" id="A0ABD0L020"/>
<evidence type="ECO:0000313" key="2">
    <source>
        <dbReference type="EMBL" id="KAK7492705.1"/>
    </source>
</evidence>
<proteinExistence type="predicted"/>
<protein>
    <submittedName>
        <fullName evidence="2">Uncharacterized protein</fullName>
    </submittedName>
</protein>
<evidence type="ECO:0000256" key="1">
    <source>
        <dbReference type="SAM" id="MobiDB-lite"/>
    </source>
</evidence>
<accession>A0ABD0L020</accession>
<sequence length="102" mass="11697">MEGVRQGGGEERTQSTAQTKPPPLPRVRQYVQRDTFSQGERCSGIHDRKEQWNSLCLDSTVTDFVSTFAQFGLLRFLPYGAASWGYQLDKFETPDRFTVKFN</sequence>